<proteinExistence type="predicted"/>
<dbReference type="Proteomes" id="UP001341840">
    <property type="component" value="Unassembled WGS sequence"/>
</dbReference>
<evidence type="ECO:0000313" key="2">
    <source>
        <dbReference type="Proteomes" id="UP001341840"/>
    </source>
</evidence>
<keyword evidence="2" id="KW-1185">Reference proteome</keyword>
<accession>A0ABU6VIR7</accession>
<gene>
    <name evidence="1" type="ORF">PIB30_046699</name>
</gene>
<protein>
    <submittedName>
        <fullName evidence="1">Uncharacterized protein</fullName>
    </submittedName>
</protein>
<name>A0ABU6VIR7_9FABA</name>
<organism evidence="1 2">
    <name type="scientific">Stylosanthes scabra</name>
    <dbReference type="NCBI Taxonomy" id="79078"/>
    <lineage>
        <taxon>Eukaryota</taxon>
        <taxon>Viridiplantae</taxon>
        <taxon>Streptophyta</taxon>
        <taxon>Embryophyta</taxon>
        <taxon>Tracheophyta</taxon>
        <taxon>Spermatophyta</taxon>
        <taxon>Magnoliopsida</taxon>
        <taxon>eudicotyledons</taxon>
        <taxon>Gunneridae</taxon>
        <taxon>Pentapetalae</taxon>
        <taxon>rosids</taxon>
        <taxon>fabids</taxon>
        <taxon>Fabales</taxon>
        <taxon>Fabaceae</taxon>
        <taxon>Papilionoideae</taxon>
        <taxon>50 kb inversion clade</taxon>
        <taxon>dalbergioids sensu lato</taxon>
        <taxon>Dalbergieae</taxon>
        <taxon>Pterocarpus clade</taxon>
        <taxon>Stylosanthes</taxon>
    </lineage>
</organism>
<evidence type="ECO:0000313" key="1">
    <source>
        <dbReference type="EMBL" id="MED6172073.1"/>
    </source>
</evidence>
<reference evidence="1 2" key="1">
    <citation type="journal article" date="2023" name="Plants (Basel)">
        <title>Bridging the Gap: Combining Genomics and Transcriptomics Approaches to Understand Stylosanthes scabra, an Orphan Legume from the Brazilian Caatinga.</title>
        <authorList>
            <person name="Ferreira-Neto J.R.C."/>
            <person name="da Silva M.D."/>
            <person name="Binneck E."/>
            <person name="de Melo N.F."/>
            <person name="da Silva R.H."/>
            <person name="de Melo A.L.T.M."/>
            <person name="Pandolfi V."/>
            <person name="Bustamante F.O."/>
            <person name="Brasileiro-Vidal A.C."/>
            <person name="Benko-Iseppon A.M."/>
        </authorList>
    </citation>
    <scope>NUCLEOTIDE SEQUENCE [LARGE SCALE GENOMIC DNA]</scope>
    <source>
        <tissue evidence="1">Leaves</tissue>
    </source>
</reference>
<comment type="caution">
    <text evidence="1">The sequence shown here is derived from an EMBL/GenBank/DDBJ whole genome shotgun (WGS) entry which is preliminary data.</text>
</comment>
<sequence length="168" mass="18535">MTTNLSECINTVLKGTRFLPISAIVRATYERLQQLWIRKGQEAHAQVVGGSQWSQHAVASCAAVGIEWGPYVDPVYSMESVFSVYSKDFPPIPDERLWPACEGKMQKLALTVSSGVMPVASGAARWRSDSPGSATGLRCLWSLCRLGWICRALVQLRPRRGRCAVPIE</sequence>
<dbReference type="EMBL" id="JASCZI010151328">
    <property type="protein sequence ID" value="MED6172073.1"/>
    <property type="molecule type" value="Genomic_DNA"/>
</dbReference>